<dbReference type="Gene3D" id="2.40.50.180">
    <property type="entry name" value="CheA-289, Domain 4"/>
    <property type="match status" value="1"/>
</dbReference>
<gene>
    <name evidence="2" type="ORF">RBH19_12020</name>
</gene>
<dbReference type="InterPro" id="IPR039315">
    <property type="entry name" value="CheW"/>
</dbReference>
<dbReference type="Pfam" id="PF01584">
    <property type="entry name" value="CheW"/>
    <property type="match status" value="1"/>
</dbReference>
<evidence type="ECO:0000313" key="2">
    <source>
        <dbReference type="EMBL" id="MDQ2070597.1"/>
    </source>
</evidence>
<dbReference type="PANTHER" id="PTHR22617:SF43">
    <property type="entry name" value="PROTEIN PILI"/>
    <property type="match status" value="1"/>
</dbReference>
<reference evidence="2 3" key="1">
    <citation type="submission" date="2023-08" db="EMBL/GenBank/DDBJ databases">
        <title>Whole-genome sequencing of halo(alkali)philic microorganisms from hypersaline lakes.</title>
        <authorList>
            <person name="Sorokin D.Y."/>
            <person name="Abbas B."/>
            <person name="Merkel A.Y."/>
        </authorList>
    </citation>
    <scope>NUCLEOTIDE SEQUENCE [LARGE SCALE GENOMIC DNA]</scope>
    <source>
        <strain evidence="2 3">AB-CW4</strain>
    </source>
</reference>
<proteinExistence type="predicted"/>
<dbReference type="PANTHER" id="PTHR22617">
    <property type="entry name" value="CHEMOTAXIS SENSOR HISTIDINE KINASE-RELATED"/>
    <property type="match status" value="1"/>
</dbReference>
<dbReference type="Gene3D" id="2.30.30.40">
    <property type="entry name" value="SH3 Domains"/>
    <property type="match status" value="1"/>
</dbReference>
<accession>A0ABU0W985</accession>
<evidence type="ECO:0000259" key="1">
    <source>
        <dbReference type="PROSITE" id="PS50851"/>
    </source>
</evidence>
<dbReference type="SUPFAM" id="SSF50341">
    <property type="entry name" value="CheW-like"/>
    <property type="match status" value="1"/>
</dbReference>
<dbReference type="PROSITE" id="PS50851">
    <property type="entry name" value="CHEW"/>
    <property type="match status" value="1"/>
</dbReference>
<feature type="domain" description="CheW-like" evidence="1">
    <location>
        <begin position="43"/>
        <end position="183"/>
    </location>
</feature>
<dbReference type="InterPro" id="IPR002545">
    <property type="entry name" value="CheW-lke_dom"/>
</dbReference>
<sequence length="188" mass="21176">MAEMTSLTDLVDQPFRLLQELDRRCRQAAAGRQQESGLETGDEWVGVGLVMGDQNILVERDEVREVLPVPTLARVPGARPWLKGLANVRGQLLSVVDLSMLAGREPTPMDRKARVVAVKHPEIPAGLLVHEVRGFRRFQPDEAVQELPDLDEPFRSLFRGGFRRGDEYWGILNLRDLVESQLFLQAAQ</sequence>
<keyword evidence="3" id="KW-1185">Reference proteome</keyword>
<name>A0ABU0W985_9GAMM</name>
<dbReference type="InterPro" id="IPR036061">
    <property type="entry name" value="CheW-like_dom_sf"/>
</dbReference>
<dbReference type="RefSeq" id="WP_306729093.1">
    <property type="nucleotide sequence ID" value="NZ_JAVDDT010000008.1"/>
</dbReference>
<dbReference type="Proteomes" id="UP001239019">
    <property type="component" value="Unassembled WGS sequence"/>
</dbReference>
<dbReference type="SMART" id="SM00260">
    <property type="entry name" value="CheW"/>
    <property type="match status" value="1"/>
</dbReference>
<dbReference type="EMBL" id="JAVDDT010000008">
    <property type="protein sequence ID" value="MDQ2070597.1"/>
    <property type="molecule type" value="Genomic_DNA"/>
</dbReference>
<evidence type="ECO:0000313" key="3">
    <source>
        <dbReference type="Proteomes" id="UP001239019"/>
    </source>
</evidence>
<organism evidence="2 3">
    <name type="scientific">Natronospira bacteriovora</name>
    <dbReference type="NCBI Taxonomy" id="3069753"/>
    <lineage>
        <taxon>Bacteria</taxon>
        <taxon>Pseudomonadati</taxon>
        <taxon>Pseudomonadota</taxon>
        <taxon>Gammaproteobacteria</taxon>
        <taxon>Natronospirales</taxon>
        <taxon>Natronospiraceae</taxon>
        <taxon>Natronospira</taxon>
    </lineage>
</organism>
<protein>
    <submittedName>
        <fullName evidence="2">Chemotaxis protein CheW</fullName>
    </submittedName>
</protein>
<comment type="caution">
    <text evidence="2">The sequence shown here is derived from an EMBL/GenBank/DDBJ whole genome shotgun (WGS) entry which is preliminary data.</text>
</comment>